<sequence>MFRNYELRTAYAATASRTLPITLVVGFLGAGKTTLARRALENRQTLRVAAAVNDFAALNVDARLDGRAAARVTELTNGCVCCSLRDDLERGVIELLNADENGGELGVFDYLLIETSGLVDPGEVVSRLDRNFGALTRARLDGVVCVVDAEIASEGGPEVEREAWDAQLACADVVLLNKIDLLEGDEERLARARAVVEDKARGARVLECVDANVPLTSILDVDMTEEQKIVVRGPLSLDPSRKTTHFAGGSQSSCNSLAHETTSPLVFARFQHWATKMMPAATIRAKGVLTLAEDENRESYDFHFSGKR</sequence>
<organism evidence="2 3">
    <name type="scientific">Ostreococcus lucimarinus (strain CCE9901)</name>
    <dbReference type="NCBI Taxonomy" id="436017"/>
    <lineage>
        <taxon>Eukaryota</taxon>
        <taxon>Viridiplantae</taxon>
        <taxon>Chlorophyta</taxon>
        <taxon>Mamiellophyceae</taxon>
        <taxon>Mamiellales</taxon>
        <taxon>Bathycoccaceae</taxon>
        <taxon>Ostreococcus</taxon>
    </lineage>
</organism>
<dbReference type="Gramene" id="ABO97196">
    <property type="protein sequence ID" value="ABO97196"/>
    <property type="gene ID" value="OSTLU_35690"/>
</dbReference>
<dbReference type="GeneID" id="5002642"/>
<dbReference type="InterPro" id="IPR003495">
    <property type="entry name" value="CobW/HypB/UreG_nucleotide-bd"/>
</dbReference>
<proteinExistence type="predicted"/>
<protein>
    <recommendedName>
        <fullName evidence="1">CobW/HypB/UreG nucleotide-binding domain-containing protein</fullName>
    </recommendedName>
</protein>
<feature type="domain" description="CobW/HypB/UreG nucleotide-binding" evidence="1">
    <location>
        <begin position="20"/>
        <end position="205"/>
    </location>
</feature>
<reference evidence="2 3" key="1">
    <citation type="journal article" date="2007" name="Proc. Natl. Acad. Sci. U.S.A.">
        <title>The tiny eukaryote Ostreococcus provides genomic insights into the paradox of plankton speciation.</title>
        <authorList>
            <person name="Palenik B."/>
            <person name="Grimwood J."/>
            <person name="Aerts A."/>
            <person name="Rouze P."/>
            <person name="Salamov A."/>
            <person name="Putnam N."/>
            <person name="Dupont C."/>
            <person name="Jorgensen R."/>
            <person name="Derelle E."/>
            <person name="Rombauts S."/>
            <person name="Zhou K."/>
            <person name="Otillar R."/>
            <person name="Merchant S.S."/>
            <person name="Podell S."/>
            <person name="Gaasterland T."/>
            <person name="Napoli C."/>
            <person name="Gendler K."/>
            <person name="Manuell A."/>
            <person name="Tai V."/>
            <person name="Vallon O."/>
            <person name="Piganeau G."/>
            <person name="Jancek S."/>
            <person name="Heijde M."/>
            <person name="Jabbari K."/>
            <person name="Bowler C."/>
            <person name="Lohr M."/>
            <person name="Robbens S."/>
            <person name="Werner G."/>
            <person name="Dubchak I."/>
            <person name="Pazour G.J."/>
            <person name="Ren Q."/>
            <person name="Paulsen I."/>
            <person name="Delwiche C."/>
            <person name="Schmutz J."/>
            <person name="Rokhsar D."/>
            <person name="Van de Peer Y."/>
            <person name="Moreau H."/>
            <person name="Grigoriev I.V."/>
        </authorList>
    </citation>
    <scope>NUCLEOTIDE SEQUENCE [LARGE SCALE GENOMIC DNA]</scope>
    <source>
        <strain evidence="2 3">CCE9901</strain>
    </source>
</reference>
<dbReference type="EMBL" id="CP000587">
    <property type="protein sequence ID" value="ABO97196.1"/>
    <property type="molecule type" value="Genomic_DNA"/>
</dbReference>
<dbReference type="HOGENOM" id="CLU_017452_1_1_1"/>
<name>A4S030_OSTLU</name>
<gene>
    <name evidence="2" type="ORF">OSTLU_35690</name>
</gene>
<keyword evidence="3" id="KW-1185">Reference proteome</keyword>
<dbReference type="KEGG" id="olu:OSTLU_35690"/>
<dbReference type="Proteomes" id="UP000001568">
    <property type="component" value="Chromosome 7"/>
</dbReference>
<evidence type="ECO:0000259" key="1">
    <source>
        <dbReference type="Pfam" id="PF02492"/>
    </source>
</evidence>
<dbReference type="Pfam" id="PF02492">
    <property type="entry name" value="cobW"/>
    <property type="match status" value="1"/>
</dbReference>
<dbReference type="STRING" id="436017.A4S030"/>
<dbReference type="RefSeq" id="XP_001418903.1">
    <property type="nucleotide sequence ID" value="XM_001418866.1"/>
</dbReference>
<evidence type="ECO:0000313" key="3">
    <source>
        <dbReference type="Proteomes" id="UP000001568"/>
    </source>
</evidence>
<dbReference type="CDD" id="cd03112">
    <property type="entry name" value="CobW-like"/>
    <property type="match status" value="1"/>
</dbReference>
<dbReference type="OrthoDB" id="272672at2759"/>
<accession>A4S030</accession>
<dbReference type="Gene3D" id="3.40.50.300">
    <property type="entry name" value="P-loop containing nucleotide triphosphate hydrolases"/>
    <property type="match status" value="1"/>
</dbReference>
<dbReference type="eggNOG" id="KOG2743">
    <property type="taxonomic scope" value="Eukaryota"/>
</dbReference>
<dbReference type="PANTHER" id="PTHR13748">
    <property type="entry name" value="COBW-RELATED"/>
    <property type="match status" value="1"/>
</dbReference>
<dbReference type="SUPFAM" id="SSF52540">
    <property type="entry name" value="P-loop containing nucleoside triphosphate hydrolases"/>
    <property type="match status" value="1"/>
</dbReference>
<dbReference type="AlphaFoldDB" id="A4S030"/>
<dbReference type="InterPro" id="IPR027417">
    <property type="entry name" value="P-loop_NTPase"/>
</dbReference>
<evidence type="ECO:0000313" key="2">
    <source>
        <dbReference type="EMBL" id="ABO97196.1"/>
    </source>
</evidence>
<dbReference type="PANTHER" id="PTHR13748:SF59">
    <property type="entry name" value="COBW C-TERMINAL DOMAIN-CONTAINING PROTEIN"/>
    <property type="match status" value="1"/>
</dbReference>
<feature type="non-terminal residue" evidence="2">
    <location>
        <position position="308"/>
    </location>
</feature>
<dbReference type="InterPro" id="IPR051316">
    <property type="entry name" value="Zinc-reg_GTPase_activator"/>
</dbReference>